<accession>A0A0F9F1Z7</accession>
<proteinExistence type="predicted"/>
<dbReference type="Gene3D" id="2.60.120.560">
    <property type="entry name" value="Exo-inulinase, domain 1"/>
    <property type="match status" value="1"/>
</dbReference>
<organism evidence="1">
    <name type="scientific">marine sediment metagenome</name>
    <dbReference type="NCBI Taxonomy" id="412755"/>
    <lineage>
        <taxon>unclassified sequences</taxon>
        <taxon>metagenomes</taxon>
        <taxon>ecological metagenomes</taxon>
    </lineage>
</organism>
<comment type="caution">
    <text evidence="1">The sequence shown here is derived from an EMBL/GenBank/DDBJ whole genome shotgun (WGS) entry which is preliminary data.</text>
</comment>
<evidence type="ECO:0000313" key="1">
    <source>
        <dbReference type="EMBL" id="KKL51250.1"/>
    </source>
</evidence>
<reference evidence="1" key="1">
    <citation type="journal article" date="2015" name="Nature">
        <title>Complex archaea that bridge the gap between prokaryotes and eukaryotes.</title>
        <authorList>
            <person name="Spang A."/>
            <person name="Saw J.H."/>
            <person name="Jorgensen S.L."/>
            <person name="Zaremba-Niedzwiedzka K."/>
            <person name="Martijn J."/>
            <person name="Lind A.E."/>
            <person name="van Eijk R."/>
            <person name="Schleper C."/>
            <person name="Guy L."/>
            <person name="Ettema T.J."/>
        </authorList>
    </citation>
    <scope>NUCLEOTIDE SEQUENCE</scope>
</reference>
<protein>
    <submittedName>
        <fullName evidence="1">Uncharacterized protein</fullName>
    </submittedName>
</protein>
<dbReference type="AlphaFoldDB" id="A0A0F9F1Z7"/>
<sequence length="215" mass="24772">MGHLESYYFLPKPTAEEVGLKEEEKPHLRHIDPEVGVWHTVKLTMQGRTFSAEYDGEVIHDNFQYHDWMINMEPAPIRLQKHIVVHGDNLGAENPCPIEYRNIFIKELEPGEVEVQARPRPSAIEVENTADSPHAGLLARIDRNDLPEGYEPAKHQQYVDRRMAGLSAEQRGRIGQLWKEKEKIDPDMSNRGASFVKILEYVAEEKTPLSDRRVK</sequence>
<gene>
    <name evidence="1" type="ORF">LCGC14_2297350</name>
</gene>
<dbReference type="EMBL" id="LAZR01032315">
    <property type="protein sequence ID" value="KKL51250.1"/>
    <property type="molecule type" value="Genomic_DNA"/>
</dbReference>
<name>A0A0F9F1Z7_9ZZZZ</name>